<evidence type="ECO:0000256" key="2">
    <source>
        <dbReference type="ARBA" id="ARBA00023002"/>
    </source>
</evidence>
<dbReference type="InterPro" id="IPR011032">
    <property type="entry name" value="GroES-like_sf"/>
</dbReference>
<keyword evidence="1" id="KW-0521">NADP</keyword>
<keyword evidence="2" id="KW-0560">Oxidoreductase</keyword>
<dbReference type="GO" id="GO:0005829">
    <property type="term" value="C:cytosol"/>
    <property type="evidence" value="ECO:0007669"/>
    <property type="project" value="TreeGrafter"/>
</dbReference>
<dbReference type="SUPFAM" id="SSF50129">
    <property type="entry name" value="GroES-like"/>
    <property type="match status" value="1"/>
</dbReference>
<dbReference type="GO" id="GO:0070402">
    <property type="term" value="F:NADPH binding"/>
    <property type="evidence" value="ECO:0007669"/>
    <property type="project" value="TreeGrafter"/>
</dbReference>
<protein>
    <submittedName>
        <fullName evidence="4">NADP-dependent oxidoreductase</fullName>
    </submittedName>
</protein>
<dbReference type="SUPFAM" id="SSF51735">
    <property type="entry name" value="NAD(P)-binding Rossmann-fold domains"/>
    <property type="match status" value="1"/>
</dbReference>
<evidence type="ECO:0000256" key="1">
    <source>
        <dbReference type="ARBA" id="ARBA00022857"/>
    </source>
</evidence>
<sequence length="313" mass="30969">MARRWVLPEYGGIDALVLIDVAVPQPARGEVTITVTAAGVNPSDAKALTGGWNADPALLPLAIGQEVAGVVTAIGPDTTIASGAVAVGDRVVAFKVAGGFATELTVPAGDVFALPDSIDDTAAAGILHVGVVASELLHLSGAADGETLLVHGGSGSVGSLVVQLARRAGIRVIATGSPANQAKLRALGAEPTTYGDGLADRALTLAPGGFDGAIDAAGTDEALAVSLELVADPTRVATLAPGPKARDAGVRISAGAAPASIAFRMPQRPVVLALAASGELTLPIAKTFPLTQAPDALRLVATGHPGGKVVLLS</sequence>
<dbReference type="CDD" id="cd05289">
    <property type="entry name" value="MDR_like_2"/>
    <property type="match status" value="1"/>
</dbReference>
<dbReference type="EMBL" id="JAGTTN010000004">
    <property type="protein sequence ID" value="MCC2033225.1"/>
    <property type="molecule type" value="Genomic_DNA"/>
</dbReference>
<dbReference type="InterPro" id="IPR036291">
    <property type="entry name" value="NAD(P)-bd_dom_sf"/>
</dbReference>
<dbReference type="Gene3D" id="3.90.180.10">
    <property type="entry name" value="Medium-chain alcohol dehydrogenases, catalytic domain"/>
    <property type="match status" value="1"/>
</dbReference>
<reference evidence="4" key="1">
    <citation type="submission" date="2021-04" db="EMBL/GenBank/DDBJ databases">
        <title>Microbacterium tenobrionis sp. nov. and Microbacterium allomyrinae sp. nov., isolated from larvae of Tenobrio molitor and Allomyrina dichotoma, respectively.</title>
        <authorList>
            <person name="Lee S.D."/>
        </authorList>
    </citation>
    <scope>NUCLEOTIDE SEQUENCE</scope>
    <source>
        <strain evidence="4">BWT-G7</strain>
    </source>
</reference>
<accession>A0A9X1S4P8</accession>
<dbReference type="Gene3D" id="3.40.50.720">
    <property type="entry name" value="NAD(P)-binding Rossmann-like Domain"/>
    <property type="match status" value="1"/>
</dbReference>
<organism evidence="4 5">
    <name type="scientific">Microbacterium allomyrinae</name>
    <dbReference type="NCBI Taxonomy" id="2830666"/>
    <lineage>
        <taxon>Bacteria</taxon>
        <taxon>Bacillati</taxon>
        <taxon>Actinomycetota</taxon>
        <taxon>Actinomycetes</taxon>
        <taxon>Micrococcales</taxon>
        <taxon>Microbacteriaceae</taxon>
        <taxon>Microbacterium</taxon>
    </lineage>
</organism>
<comment type="caution">
    <text evidence="4">The sequence shown here is derived from an EMBL/GenBank/DDBJ whole genome shotgun (WGS) entry which is preliminary data.</text>
</comment>
<dbReference type="GO" id="GO:0003960">
    <property type="term" value="F:quinone reductase (NADPH) activity"/>
    <property type="evidence" value="ECO:0007669"/>
    <property type="project" value="TreeGrafter"/>
</dbReference>
<name>A0A9X1S4P8_9MICO</name>
<dbReference type="PANTHER" id="PTHR48106">
    <property type="entry name" value="QUINONE OXIDOREDUCTASE PIG3-RELATED"/>
    <property type="match status" value="1"/>
</dbReference>
<dbReference type="PANTHER" id="PTHR48106:SF13">
    <property type="entry name" value="QUINONE OXIDOREDUCTASE-RELATED"/>
    <property type="match status" value="1"/>
</dbReference>
<dbReference type="Pfam" id="PF08240">
    <property type="entry name" value="ADH_N"/>
    <property type="match status" value="1"/>
</dbReference>
<proteinExistence type="predicted"/>
<dbReference type="RefSeq" id="WP_229385189.1">
    <property type="nucleotide sequence ID" value="NZ_JAGTTN010000004.1"/>
</dbReference>
<feature type="domain" description="Enoyl reductase (ER)" evidence="3">
    <location>
        <begin position="11"/>
        <end position="311"/>
    </location>
</feature>
<evidence type="ECO:0000313" key="5">
    <source>
        <dbReference type="Proteomes" id="UP001139354"/>
    </source>
</evidence>
<dbReference type="InterPro" id="IPR020843">
    <property type="entry name" value="ER"/>
</dbReference>
<dbReference type="GO" id="GO:0035925">
    <property type="term" value="F:mRNA 3'-UTR AU-rich region binding"/>
    <property type="evidence" value="ECO:0007669"/>
    <property type="project" value="TreeGrafter"/>
</dbReference>
<keyword evidence="5" id="KW-1185">Reference proteome</keyword>
<gene>
    <name evidence="4" type="ORF">KEC57_13645</name>
</gene>
<dbReference type="SMART" id="SM00829">
    <property type="entry name" value="PKS_ER"/>
    <property type="match status" value="1"/>
</dbReference>
<dbReference type="Pfam" id="PF13602">
    <property type="entry name" value="ADH_zinc_N_2"/>
    <property type="match status" value="1"/>
</dbReference>
<evidence type="ECO:0000313" key="4">
    <source>
        <dbReference type="EMBL" id="MCC2033225.1"/>
    </source>
</evidence>
<dbReference type="Proteomes" id="UP001139354">
    <property type="component" value="Unassembled WGS sequence"/>
</dbReference>
<evidence type="ECO:0000259" key="3">
    <source>
        <dbReference type="SMART" id="SM00829"/>
    </source>
</evidence>
<dbReference type="InterPro" id="IPR013154">
    <property type="entry name" value="ADH-like_N"/>
</dbReference>
<dbReference type="AlphaFoldDB" id="A0A9X1S4P8"/>